<name>A0A482WK33_LAOST</name>
<organism evidence="2 3">
    <name type="scientific">Laodelphax striatellus</name>
    <name type="common">Small brown planthopper</name>
    <name type="synonym">Delphax striatella</name>
    <dbReference type="NCBI Taxonomy" id="195883"/>
    <lineage>
        <taxon>Eukaryota</taxon>
        <taxon>Metazoa</taxon>
        <taxon>Ecdysozoa</taxon>
        <taxon>Arthropoda</taxon>
        <taxon>Hexapoda</taxon>
        <taxon>Insecta</taxon>
        <taxon>Pterygota</taxon>
        <taxon>Neoptera</taxon>
        <taxon>Paraneoptera</taxon>
        <taxon>Hemiptera</taxon>
        <taxon>Auchenorrhyncha</taxon>
        <taxon>Fulgoroidea</taxon>
        <taxon>Delphacidae</taxon>
        <taxon>Criomorphinae</taxon>
        <taxon>Laodelphax</taxon>
    </lineage>
</organism>
<dbReference type="EMBL" id="QKKF02033200">
    <property type="protein sequence ID" value="RZF33874.1"/>
    <property type="molecule type" value="Genomic_DNA"/>
</dbReference>
<sequence length="105" mass="11697">MATSQQARRGVSVAKDSVRTKRELSGAECRSRSLFPFPRVNVPAARVVNRPCSSPSRGPWRGAYVTARYKTTTPPARPRPASSVACWLARVHHVRPRRAHSCFVE</sequence>
<dbReference type="InParanoid" id="A0A482WK33"/>
<accession>A0A482WK33</accession>
<gene>
    <name evidence="2" type="ORF">LSTR_LSTR009898</name>
</gene>
<reference evidence="2 3" key="1">
    <citation type="journal article" date="2017" name="Gigascience">
        <title>Genome sequence of the small brown planthopper, Laodelphax striatellus.</title>
        <authorList>
            <person name="Zhu J."/>
            <person name="Jiang F."/>
            <person name="Wang X."/>
            <person name="Yang P."/>
            <person name="Bao Y."/>
            <person name="Zhao W."/>
            <person name="Wang W."/>
            <person name="Lu H."/>
            <person name="Wang Q."/>
            <person name="Cui N."/>
            <person name="Li J."/>
            <person name="Chen X."/>
            <person name="Luo L."/>
            <person name="Yu J."/>
            <person name="Kang L."/>
            <person name="Cui F."/>
        </authorList>
    </citation>
    <scope>NUCLEOTIDE SEQUENCE [LARGE SCALE GENOMIC DNA]</scope>
    <source>
        <strain evidence="2">Lst14</strain>
    </source>
</reference>
<evidence type="ECO:0000313" key="3">
    <source>
        <dbReference type="Proteomes" id="UP000291343"/>
    </source>
</evidence>
<dbReference type="AlphaFoldDB" id="A0A482WK33"/>
<keyword evidence="3" id="KW-1185">Reference proteome</keyword>
<evidence type="ECO:0000256" key="1">
    <source>
        <dbReference type="SAM" id="MobiDB-lite"/>
    </source>
</evidence>
<dbReference type="Proteomes" id="UP000291343">
    <property type="component" value="Unassembled WGS sequence"/>
</dbReference>
<proteinExistence type="predicted"/>
<comment type="caution">
    <text evidence="2">The sequence shown here is derived from an EMBL/GenBank/DDBJ whole genome shotgun (WGS) entry which is preliminary data.</text>
</comment>
<evidence type="ECO:0000313" key="2">
    <source>
        <dbReference type="EMBL" id="RZF33874.1"/>
    </source>
</evidence>
<protein>
    <submittedName>
        <fullName evidence="2">Uncharacterized protein</fullName>
    </submittedName>
</protein>
<feature type="region of interest" description="Disordered" evidence="1">
    <location>
        <begin position="1"/>
        <end position="22"/>
    </location>
</feature>